<dbReference type="CDD" id="cd03221">
    <property type="entry name" value="ABCF_EF-3"/>
    <property type="match status" value="1"/>
</dbReference>
<comment type="caution">
    <text evidence="5">The sequence shown here is derived from an EMBL/GenBank/DDBJ whole genome shotgun (WGS) entry which is preliminary data.</text>
</comment>
<feature type="compositionally biased region" description="Low complexity" evidence="3">
    <location>
        <begin position="249"/>
        <end position="269"/>
    </location>
</feature>
<dbReference type="SUPFAM" id="SSF52540">
    <property type="entry name" value="P-loop containing nucleoside triphosphate hydrolases"/>
    <property type="match status" value="1"/>
</dbReference>
<dbReference type="PROSITE" id="PS00211">
    <property type="entry name" value="ABC_TRANSPORTER_1"/>
    <property type="match status" value="1"/>
</dbReference>
<feature type="region of interest" description="Disordered" evidence="3">
    <location>
        <begin position="242"/>
        <end position="269"/>
    </location>
</feature>
<dbReference type="InterPro" id="IPR051309">
    <property type="entry name" value="ABCF_ATPase"/>
</dbReference>
<dbReference type="EMBL" id="JANRHH010000035">
    <property type="protein sequence ID" value="MDN4593943.1"/>
    <property type="molecule type" value="Genomic_DNA"/>
</dbReference>
<reference evidence="5" key="1">
    <citation type="submission" date="2022-08" db="EMBL/GenBank/DDBJ databases">
        <title>Polycladomyces zharkentsis sp. nov., a novel thermophilic CMC and starch-degrading bacterium isolated from a geothermal spring in Kazakhstan.</title>
        <authorList>
            <person name="Mashzhan A."/>
            <person name="Kistaubaeva A."/>
            <person name="Javier-Lopez R."/>
            <person name="Birkeland N.-K."/>
        </authorList>
    </citation>
    <scope>NUCLEOTIDE SEQUENCE</scope>
    <source>
        <strain evidence="5">KSR 13</strain>
    </source>
</reference>
<evidence type="ECO:0000313" key="6">
    <source>
        <dbReference type="Proteomes" id="UP001174196"/>
    </source>
</evidence>
<evidence type="ECO:0000259" key="4">
    <source>
        <dbReference type="PROSITE" id="PS50893"/>
    </source>
</evidence>
<dbReference type="InterPro" id="IPR003593">
    <property type="entry name" value="AAA+_ATPase"/>
</dbReference>
<keyword evidence="1" id="KW-0547">Nucleotide-binding</keyword>
<name>A0ABT8IMD8_9BACL</name>
<dbReference type="SMART" id="SM00382">
    <property type="entry name" value="AAA"/>
    <property type="match status" value="1"/>
</dbReference>
<sequence length="339" mass="37358">MHVLTFSGVEKSYGDRIVLKNVEIAIREMERVGVVGANGAGKSTLLKLAVRKVEPDQGSVKIAPGVRIGYLRQTMEEANSYTLGEWLEQASSFLRDIEIRMERLAQGMASATGEELDRILSEYGELAARFERMGGYERDVRIQTVLTGVQMNGFDLNRPISTLSGGQKARIGLAALLIAAPDLLVMDEPTNHLDADTLSWLEVFLQQYRGTVLIASHDRGCGKSMNTHIRCVLIRAITRRSGGKRRRNANGGKRLTTANNSASASCGNGSPHRLVRWGTPAGKRRIRTNSPNITFAGGWKTQSPVTCVKPKRNSAGSWTIRFPDRLSRYSFVPVLIRSC</sequence>
<dbReference type="PROSITE" id="PS50893">
    <property type="entry name" value="ABC_TRANSPORTER_2"/>
    <property type="match status" value="1"/>
</dbReference>
<gene>
    <name evidence="5" type="ORF">NWF35_08515</name>
</gene>
<dbReference type="Pfam" id="PF00005">
    <property type="entry name" value="ABC_tran"/>
    <property type="match status" value="1"/>
</dbReference>
<dbReference type="GO" id="GO:0005524">
    <property type="term" value="F:ATP binding"/>
    <property type="evidence" value="ECO:0007669"/>
    <property type="project" value="UniProtKB-KW"/>
</dbReference>
<evidence type="ECO:0000313" key="5">
    <source>
        <dbReference type="EMBL" id="MDN4593943.1"/>
    </source>
</evidence>
<dbReference type="PANTHER" id="PTHR42855">
    <property type="entry name" value="ABC TRANSPORTER ATP-BINDING SUBUNIT"/>
    <property type="match status" value="1"/>
</dbReference>
<evidence type="ECO:0000256" key="1">
    <source>
        <dbReference type="ARBA" id="ARBA00022741"/>
    </source>
</evidence>
<dbReference type="PANTHER" id="PTHR42855:SF2">
    <property type="entry name" value="DRUG RESISTANCE ABC TRANSPORTER,ATP-BINDING PROTEIN"/>
    <property type="match status" value="1"/>
</dbReference>
<keyword evidence="2 5" id="KW-0067">ATP-binding</keyword>
<evidence type="ECO:0000256" key="2">
    <source>
        <dbReference type="ARBA" id="ARBA00022840"/>
    </source>
</evidence>
<protein>
    <submittedName>
        <fullName evidence="5">ATP-binding cassette domain-containing protein</fullName>
    </submittedName>
</protein>
<feature type="domain" description="ABC transporter" evidence="4">
    <location>
        <begin position="4"/>
        <end position="259"/>
    </location>
</feature>
<dbReference type="InterPro" id="IPR017871">
    <property type="entry name" value="ABC_transporter-like_CS"/>
</dbReference>
<dbReference type="InterPro" id="IPR003439">
    <property type="entry name" value="ABC_transporter-like_ATP-bd"/>
</dbReference>
<proteinExistence type="predicted"/>
<dbReference type="Proteomes" id="UP001174196">
    <property type="component" value="Unassembled WGS sequence"/>
</dbReference>
<dbReference type="Gene3D" id="3.40.50.300">
    <property type="entry name" value="P-loop containing nucleotide triphosphate hydrolases"/>
    <property type="match status" value="1"/>
</dbReference>
<evidence type="ECO:0000256" key="3">
    <source>
        <dbReference type="SAM" id="MobiDB-lite"/>
    </source>
</evidence>
<organism evidence="5 6">
    <name type="scientific">Polycladomyces subterraneus</name>
    <dbReference type="NCBI Taxonomy" id="1016997"/>
    <lineage>
        <taxon>Bacteria</taxon>
        <taxon>Bacillati</taxon>
        <taxon>Bacillota</taxon>
        <taxon>Bacilli</taxon>
        <taxon>Bacillales</taxon>
        <taxon>Thermoactinomycetaceae</taxon>
        <taxon>Polycladomyces</taxon>
    </lineage>
</organism>
<accession>A0ABT8IMD8</accession>
<keyword evidence="6" id="KW-1185">Reference proteome</keyword>
<dbReference type="InterPro" id="IPR027417">
    <property type="entry name" value="P-loop_NTPase"/>
</dbReference>